<protein>
    <recommendedName>
        <fullName evidence="3">DUF674 domain-containing protein</fullName>
    </recommendedName>
</protein>
<evidence type="ECO:0000313" key="1">
    <source>
        <dbReference type="EMBL" id="KAK8510270.1"/>
    </source>
</evidence>
<comment type="caution">
    <text evidence="1">The sequence shown here is derived from an EMBL/GenBank/DDBJ whole genome shotgun (WGS) entry which is preliminary data.</text>
</comment>
<accession>A0ABR2BT24</accession>
<dbReference type="PANTHER" id="PTHR33103:SF110">
    <property type="entry name" value="DUF674 FAMILY PROTEIN"/>
    <property type="match status" value="1"/>
</dbReference>
<dbReference type="EMBL" id="JBBPBM010000088">
    <property type="protein sequence ID" value="KAK8510270.1"/>
    <property type="molecule type" value="Genomic_DNA"/>
</dbReference>
<evidence type="ECO:0008006" key="3">
    <source>
        <dbReference type="Google" id="ProtNLM"/>
    </source>
</evidence>
<gene>
    <name evidence="1" type="ORF">V6N12_008143</name>
</gene>
<sequence>MAATTTTTTTTTTATEVSLKLLIDKIGQRVLCAEADKDFVDFLFNILLLPVGTVTRLLTKEAMVGSLGNLYQSVENFRHPYILPTADKFTLLNPKCSPTVATNVPLLLPNVQSSTPQGFYRCSHGHGAYSSGSCCVYYTNDPRSTCPSCSRLMNSPATFVSPSKKVSTPSSAADDGGYVRGVVTYTIMDDLTVAPMSTISSIVMLSKFNVKQVDALEERVVNVGINEGVELLKASLQSKTVLTDVFLTKTAIKTGVIGTSDASSAV</sequence>
<organism evidence="1 2">
    <name type="scientific">Hibiscus sabdariffa</name>
    <name type="common">roselle</name>
    <dbReference type="NCBI Taxonomy" id="183260"/>
    <lineage>
        <taxon>Eukaryota</taxon>
        <taxon>Viridiplantae</taxon>
        <taxon>Streptophyta</taxon>
        <taxon>Embryophyta</taxon>
        <taxon>Tracheophyta</taxon>
        <taxon>Spermatophyta</taxon>
        <taxon>Magnoliopsida</taxon>
        <taxon>eudicotyledons</taxon>
        <taxon>Gunneridae</taxon>
        <taxon>Pentapetalae</taxon>
        <taxon>rosids</taxon>
        <taxon>malvids</taxon>
        <taxon>Malvales</taxon>
        <taxon>Malvaceae</taxon>
        <taxon>Malvoideae</taxon>
        <taxon>Hibiscus</taxon>
    </lineage>
</organism>
<proteinExistence type="predicted"/>
<keyword evidence="2" id="KW-1185">Reference proteome</keyword>
<reference evidence="1 2" key="1">
    <citation type="journal article" date="2024" name="G3 (Bethesda)">
        <title>Genome assembly of Hibiscus sabdariffa L. provides insights into metabolisms of medicinal natural products.</title>
        <authorList>
            <person name="Kim T."/>
        </authorList>
    </citation>
    <scope>NUCLEOTIDE SEQUENCE [LARGE SCALE GENOMIC DNA]</scope>
    <source>
        <strain evidence="1">TK-2024</strain>
        <tissue evidence="1">Old leaves</tissue>
    </source>
</reference>
<dbReference type="Proteomes" id="UP001472677">
    <property type="component" value="Unassembled WGS sequence"/>
</dbReference>
<dbReference type="InterPro" id="IPR007750">
    <property type="entry name" value="DUF674"/>
</dbReference>
<name>A0ABR2BT24_9ROSI</name>
<dbReference type="PANTHER" id="PTHR33103">
    <property type="entry name" value="OS01G0153900 PROTEIN"/>
    <property type="match status" value="1"/>
</dbReference>
<evidence type="ECO:0000313" key="2">
    <source>
        <dbReference type="Proteomes" id="UP001472677"/>
    </source>
</evidence>
<dbReference type="Pfam" id="PF05056">
    <property type="entry name" value="DUF674"/>
    <property type="match status" value="1"/>
</dbReference>